<feature type="binding site" evidence="10">
    <location>
        <begin position="233"/>
        <end position="238"/>
    </location>
    <ligand>
        <name>GTP</name>
        <dbReference type="ChEBI" id="CHEBI:37565"/>
    </ligand>
</feature>
<comment type="subcellular location">
    <subcellularLocation>
        <location evidence="10">Cytoplasm</location>
    </subcellularLocation>
</comment>
<organism evidence="13 14">
    <name type="scientific">Megasphaera hutchinsoni</name>
    <dbReference type="NCBI Taxonomy" id="1588748"/>
    <lineage>
        <taxon>Bacteria</taxon>
        <taxon>Bacillati</taxon>
        <taxon>Bacillota</taxon>
        <taxon>Negativicutes</taxon>
        <taxon>Veillonellales</taxon>
        <taxon>Veillonellaceae</taxon>
        <taxon>Megasphaera</taxon>
    </lineage>
</organism>
<feature type="binding site" evidence="10">
    <location>
        <position position="127"/>
    </location>
    <ligand>
        <name>(6S)-5-formyl-5,6,7,8-tetrahydrofolate</name>
        <dbReference type="ChEBI" id="CHEBI:57457"/>
    </ligand>
</feature>
<comment type="caution">
    <text evidence="13">The sequence shown here is derived from an EMBL/GenBank/DDBJ whole genome shotgun (WGS) entry which is preliminary data.</text>
</comment>
<dbReference type="GO" id="GO:0005829">
    <property type="term" value="C:cytosol"/>
    <property type="evidence" value="ECO:0007669"/>
    <property type="project" value="TreeGrafter"/>
</dbReference>
<dbReference type="InterPro" id="IPR031168">
    <property type="entry name" value="G_TrmE"/>
</dbReference>
<comment type="subunit">
    <text evidence="10">Homodimer. Heterotetramer of two MnmE and two MnmG subunits.</text>
</comment>
<protein>
    <recommendedName>
        <fullName evidence="10">tRNA modification GTPase MnmE</fullName>
        <ecNumber evidence="10">3.6.-.-</ecNumber>
    </recommendedName>
</protein>
<dbReference type="RefSeq" id="WP_007393190.1">
    <property type="nucleotide sequence ID" value="NZ_KQ960953.1"/>
</dbReference>
<feature type="binding site" evidence="10">
    <location>
        <position position="257"/>
    </location>
    <ligand>
        <name>K(+)</name>
        <dbReference type="ChEBI" id="CHEBI:29103"/>
    </ligand>
</feature>
<dbReference type="EMBL" id="LSDT01000046">
    <property type="protein sequence ID" value="KXB90519.1"/>
    <property type="molecule type" value="Genomic_DNA"/>
</dbReference>
<keyword evidence="3 10" id="KW-0819">tRNA processing</keyword>
<keyword evidence="9 10" id="KW-0342">GTP-binding</keyword>
<keyword evidence="7 10" id="KW-0460">Magnesium</keyword>
<dbReference type="Proteomes" id="UP000070160">
    <property type="component" value="Unassembled WGS sequence"/>
</dbReference>
<gene>
    <name evidence="10" type="primary">mnmE</name>
    <name evidence="10" type="synonym">trmE</name>
    <name evidence="13" type="ORF">HMPREF3182_01274</name>
</gene>
<dbReference type="Pfam" id="PF12631">
    <property type="entry name" value="MnmE_helical"/>
    <property type="match status" value="1"/>
</dbReference>
<dbReference type="InterPro" id="IPR018948">
    <property type="entry name" value="GTP-bd_TrmE_N"/>
</dbReference>
<evidence type="ECO:0000256" key="3">
    <source>
        <dbReference type="ARBA" id="ARBA00022694"/>
    </source>
</evidence>
<sequence length="459" mass="50155">MIEINETIAAIVTPLGESGVGVIRISGPEAFSVGDAIFQSNVATPLKMRQDRSIQYGHIVHTDGTIIDEVLLLLMQGPHSYTAEDVVEIQCHGNRYVLQHILNLVLANGARLARPGEFTQRAFLHGRIDLVQAEAVMDIIQAKSSRGLTCAEEQLEGRLSKTIQEVRVALTDFITRLEVMVDYPEEDLEEIEVKDISAALQNIQVLLAEMLKKSQTGKCIRDGILVAINGVPNVGKSSLLNCLLEEERAIVTDVPGTTRDVIEEWITIQGIPVCLVDTAGIRQTEDKVEQIGVLKAQAYMDKADIILIVLDSSRSLSHEERDLLMQQQQKPCVVILNKTDLAPVIEADDIAVYGLPIISISAGQGTGISELKQAILDMIMDAGLQGERSVLLANTRHIDLTRQAKLSIDRALETVHAGLPLDLAIIDIRAAWEALGAITGQTVGEDIITEIFSRFCLGK</sequence>
<keyword evidence="5 10" id="KW-0547">Nucleotide-binding</keyword>
<dbReference type="GO" id="GO:0002098">
    <property type="term" value="P:tRNA wobble uridine modification"/>
    <property type="evidence" value="ECO:0007669"/>
    <property type="project" value="TreeGrafter"/>
</dbReference>
<dbReference type="EC" id="3.6.-.-" evidence="10"/>
<feature type="binding site" evidence="10">
    <location>
        <position position="233"/>
    </location>
    <ligand>
        <name>K(+)</name>
        <dbReference type="ChEBI" id="CHEBI:29103"/>
    </ligand>
</feature>
<dbReference type="SUPFAM" id="SSF52540">
    <property type="entry name" value="P-loop containing nucleoside triphosphate hydrolases"/>
    <property type="match status" value="1"/>
</dbReference>
<evidence type="ECO:0000259" key="12">
    <source>
        <dbReference type="PROSITE" id="PS51709"/>
    </source>
</evidence>
<comment type="function">
    <text evidence="10">Exhibits a very high intrinsic GTPase hydrolysis rate. Involved in the addition of a carboxymethylaminomethyl (cmnm) group at the wobble position (U34) of certain tRNAs, forming tRNA-cmnm(5)s(2)U34.</text>
</comment>
<evidence type="ECO:0000256" key="9">
    <source>
        <dbReference type="ARBA" id="ARBA00023134"/>
    </source>
</evidence>
<evidence type="ECO:0000313" key="14">
    <source>
        <dbReference type="Proteomes" id="UP000070160"/>
    </source>
</evidence>
<evidence type="ECO:0000256" key="10">
    <source>
        <dbReference type="HAMAP-Rule" id="MF_00379"/>
    </source>
</evidence>
<feature type="binding site" evidence="10">
    <location>
        <position position="88"/>
    </location>
    <ligand>
        <name>(6S)-5-formyl-5,6,7,8-tetrahydrofolate</name>
        <dbReference type="ChEBI" id="CHEBI:57457"/>
    </ligand>
</feature>
<dbReference type="CDD" id="cd14858">
    <property type="entry name" value="TrmE_N"/>
    <property type="match status" value="1"/>
</dbReference>
<keyword evidence="4 10" id="KW-0479">Metal-binding</keyword>
<proteinExistence type="inferred from homology"/>
<feature type="binding site" evidence="10">
    <location>
        <position position="254"/>
    </location>
    <ligand>
        <name>K(+)</name>
        <dbReference type="ChEBI" id="CHEBI:29103"/>
    </ligand>
</feature>
<dbReference type="NCBIfam" id="TIGR00450">
    <property type="entry name" value="mnmE_trmE_thdF"/>
    <property type="match status" value="1"/>
</dbReference>
<feature type="binding site" evidence="10">
    <location>
        <begin position="252"/>
        <end position="258"/>
    </location>
    <ligand>
        <name>GTP</name>
        <dbReference type="ChEBI" id="CHEBI:37565"/>
    </ligand>
</feature>
<dbReference type="PATRIC" id="fig|1588748.3.peg.1231"/>
<reference evidence="14" key="1">
    <citation type="submission" date="2016-01" db="EMBL/GenBank/DDBJ databases">
        <authorList>
            <person name="Mitreva M."/>
            <person name="Pepin K.H."/>
            <person name="Mihindukulasuriya K.A."/>
            <person name="Fulton R."/>
            <person name="Fronick C."/>
            <person name="O'Laughlin M."/>
            <person name="Miner T."/>
            <person name="Herter B."/>
            <person name="Rosa B.A."/>
            <person name="Cordes M."/>
            <person name="Tomlinson C."/>
            <person name="Wollam A."/>
            <person name="Palsikar V.B."/>
            <person name="Mardis E.R."/>
            <person name="Wilson R.K."/>
        </authorList>
    </citation>
    <scope>NUCLEOTIDE SEQUENCE [LARGE SCALE GENOMIC DNA]</scope>
    <source>
        <strain evidence="14">KA00182</strain>
    </source>
</reference>
<evidence type="ECO:0000256" key="1">
    <source>
        <dbReference type="ARBA" id="ARBA00011043"/>
    </source>
</evidence>
<dbReference type="NCBIfam" id="TIGR00231">
    <property type="entry name" value="small_GTP"/>
    <property type="match status" value="1"/>
</dbReference>
<dbReference type="PANTHER" id="PTHR42714:SF2">
    <property type="entry name" value="TRNA MODIFICATION GTPASE GTPBP3, MITOCHONDRIAL"/>
    <property type="match status" value="1"/>
</dbReference>
<dbReference type="AlphaFoldDB" id="A0A134CEB3"/>
<feature type="binding site" evidence="10">
    <location>
        <begin position="277"/>
        <end position="280"/>
    </location>
    <ligand>
        <name>GTP</name>
        <dbReference type="ChEBI" id="CHEBI:37565"/>
    </ligand>
</feature>
<evidence type="ECO:0000256" key="2">
    <source>
        <dbReference type="ARBA" id="ARBA00022490"/>
    </source>
</evidence>
<keyword evidence="2 10" id="KW-0963">Cytoplasm</keyword>
<evidence type="ECO:0000256" key="4">
    <source>
        <dbReference type="ARBA" id="ARBA00022723"/>
    </source>
</evidence>
<accession>A0A134CEB3</accession>
<evidence type="ECO:0000256" key="6">
    <source>
        <dbReference type="ARBA" id="ARBA00022801"/>
    </source>
</evidence>
<dbReference type="InterPro" id="IPR027417">
    <property type="entry name" value="P-loop_NTPase"/>
</dbReference>
<feature type="binding site" evidence="10">
    <location>
        <position position="237"/>
    </location>
    <ligand>
        <name>Mg(2+)</name>
        <dbReference type="ChEBI" id="CHEBI:18420"/>
    </ligand>
</feature>
<comment type="caution">
    <text evidence="10">Lacks conserved residue(s) required for the propagation of feature annotation.</text>
</comment>
<dbReference type="HAMAP" id="MF_00379">
    <property type="entry name" value="GTPase_MnmE"/>
    <property type="match status" value="1"/>
</dbReference>
<evidence type="ECO:0000256" key="11">
    <source>
        <dbReference type="RuleBase" id="RU003313"/>
    </source>
</evidence>
<dbReference type="PROSITE" id="PS51709">
    <property type="entry name" value="G_TRME"/>
    <property type="match status" value="1"/>
</dbReference>
<evidence type="ECO:0000256" key="7">
    <source>
        <dbReference type="ARBA" id="ARBA00022842"/>
    </source>
</evidence>
<feature type="binding site" evidence="10">
    <location>
        <position position="24"/>
    </location>
    <ligand>
        <name>(6S)-5-formyl-5,6,7,8-tetrahydrofolate</name>
        <dbReference type="ChEBI" id="CHEBI:57457"/>
    </ligand>
</feature>
<dbReference type="GO" id="GO:0042802">
    <property type="term" value="F:identical protein binding"/>
    <property type="evidence" value="ECO:0007669"/>
    <property type="project" value="UniProtKB-ARBA"/>
</dbReference>
<dbReference type="Gene3D" id="3.40.50.300">
    <property type="entry name" value="P-loop containing nucleotide triphosphate hydrolases"/>
    <property type="match status" value="1"/>
</dbReference>
<comment type="cofactor">
    <cofactor evidence="10">
        <name>K(+)</name>
        <dbReference type="ChEBI" id="CHEBI:29103"/>
    </cofactor>
    <text evidence="10">Binds 1 potassium ion per subunit.</text>
</comment>
<dbReference type="InterPro" id="IPR005225">
    <property type="entry name" value="Small_GTP-bd"/>
</dbReference>
<keyword evidence="14" id="KW-1185">Reference proteome</keyword>
<dbReference type="NCBIfam" id="NF003661">
    <property type="entry name" value="PRK05291.1-3"/>
    <property type="match status" value="1"/>
</dbReference>
<dbReference type="Gene3D" id="1.20.120.430">
    <property type="entry name" value="tRNA modification GTPase MnmE domain 2"/>
    <property type="match status" value="1"/>
</dbReference>
<dbReference type="FunFam" id="3.30.1360.120:FF:000003">
    <property type="entry name" value="tRNA modification GTPase MnmE"/>
    <property type="match status" value="1"/>
</dbReference>
<dbReference type="Gene3D" id="3.30.1360.120">
    <property type="entry name" value="Probable tRNA modification gtpase trme, domain 1"/>
    <property type="match status" value="1"/>
</dbReference>
<dbReference type="InterPro" id="IPR004520">
    <property type="entry name" value="GTPase_MnmE"/>
</dbReference>
<dbReference type="GO" id="GO:0030488">
    <property type="term" value="P:tRNA methylation"/>
    <property type="evidence" value="ECO:0007669"/>
    <property type="project" value="TreeGrafter"/>
</dbReference>
<dbReference type="InterPro" id="IPR027266">
    <property type="entry name" value="TrmE/GcvT-like"/>
</dbReference>
<dbReference type="Pfam" id="PF01926">
    <property type="entry name" value="MMR_HSR1"/>
    <property type="match status" value="1"/>
</dbReference>
<feature type="binding site" evidence="10">
    <location>
        <position position="258"/>
    </location>
    <ligand>
        <name>Mg(2+)</name>
        <dbReference type="ChEBI" id="CHEBI:18420"/>
    </ligand>
</feature>
<dbReference type="Pfam" id="PF10396">
    <property type="entry name" value="TrmE_N"/>
    <property type="match status" value="1"/>
</dbReference>
<dbReference type="PANTHER" id="PTHR42714">
    <property type="entry name" value="TRNA MODIFICATION GTPASE GTPBP3"/>
    <property type="match status" value="1"/>
</dbReference>
<keyword evidence="8 10" id="KW-0630">Potassium</keyword>
<feature type="binding site" evidence="10">
    <location>
        <position position="459"/>
    </location>
    <ligand>
        <name>(6S)-5-formyl-5,6,7,8-tetrahydrofolate</name>
        <dbReference type="ChEBI" id="CHEBI:57457"/>
    </ligand>
</feature>
<name>A0A134CEB3_9FIRM</name>
<dbReference type="InterPro" id="IPR025867">
    <property type="entry name" value="MnmE_helical"/>
</dbReference>
<feature type="binding site" evidence="10">
    <location>
        <position position="252"/>
    </location>
    <ligand>
        <name>K(+)</name>
        <dbReference type="ChEBI" id="CHEBI:29103"/>
    </ligand>
</feature>
<dbReference type="GO" id="GO:0046872">
    <property type="term" value="F:metal ion binding"/>
    <property type="evidence" value="ECO:0007669"/>
    <property type="project" value="UniProtKB-KW"/>
</dbReference>
<dbReference type="CDD" id="cd04164">
    <property type="entry name" value="trmE"/>
    <property type="match status" value="1"/>
</dbReference>
<dbReference type="STRING" id="1588748.HMPREF3182_01274"/>
<dbReference type="GO" id="GO:0005525">
    <property type="term" value="F:GTP binding"/>
    <property type="evidence" value="ECO:0007669"/>
    <property type="project" value="UniProtKB-UniRule"/>
</dbReference>
<evidence type="ECO:0000256" key="5">
    <source>
        <dbReference type="ARBA" id="ARBA00022741"/>
    </source>
</evidence>
<dbReference type="GO" id="GO:0003924">
    <property type="term" value="F:GTPase activity"/>
    <property type="evidence" value="ECO:0007669"/>
    <property type="project" value="UniProtKB-UniRule"/>
</dbReference>
<dbReference type="InterPro" id="IPR027368">
    <property type="entry name" value="MnmE_dom2"/>
</dbReference>
<feature type="domain" description="TrmE-type G" evidence="12">
    <location>
        <begin position="223"/>
        <end position="380"/>
    </location>
</feature>
<keyword evidence="6 10" id="KW-0378">Hydrolase</keyword>
<dbReference type="InterPro" id="IPR006073">
    <property type="entry name" value="GTP-bd"/>
</dbReference>
<evidence type="ECO:0000256" key="8">
    <source>
        <dbReference type="ARBA" id="ARBA00022958"/>
    </source>
</evidence>
<dbReference type="FunFam" id="3.40.50.300:FF:000494">
    <property type="entry name" value="tRNA modification GTPase MnmE"/>
    <property type="match status" value="1"/>
</dbReference>
<evidence type="ECO:0000313" key="13">
    <source>
        <dbReference type="EMBL" id="KXB90519.1"/>
    </source>
</evidence>
<comment type="similarity">
    <text evidence="1 10 11">Belongs to the TRAFAC class TrmE-Era-EngA-EngB-Septin-like GTPase superfamily. TrmE GTPase family.</text>
</comment>